<keyword evidence="4 6" id="KW-0067">ATP-binding</keyword>
<organism evidence="6 7">
    <name type="scientific">Tatumella terrea</name>
    <dbReference type="NCBI Taxonomy" id="419007"/>
    <lineage>
        <taxon>Bacteria</taxon>
        <taxon>Pseudomonadati</taxon>
        <taxon>Pseudomonadota</taxon>
        <taxon>Gammaproteobacteria</taxon>
        <taxon>Enterobacterales</taxon>
        <taxon>Erwiniaceae</taxon>
        <taxon>Tatumella</taxon>
    </lineage>
</organism>
<evidence type="ECO:0000256" key="2">
    <source>
        <dbReference type="ARBA" id="ARBA00022448"/>
    </source>
</evidence>
<dbReference type="SMART" id="SM00382">
    <property type="entry name" value="AAA"/>
    <property type="match status" value="1"/>
</dbReference>
<evidence type="ECO:0000313" key="7">
    <source>
        <dbReference type="Proteomes" id="UP001596230"/>
    </source>
</evidence>
<dbReference type="InterPro" id="IPR003439">
    <property type="entry name" value="ABC_transporter-like_ATP-bd"/>
</dbReference>
<dbReference type="PANTHER" id="PTHR43117">
    <property type="entry name" value="OSMOPROTECTANT IMPORT ATP-BINDING PROTEIN OSMV"/>
    <property type="match status" value="1"/>
</dbReference>
<dbReference type="PROSITE" id="PS50893">
    <property type="entry name" value="ABC_TRANSPORTER_2"/>
    <property type="match status" value="1"/>
</dbReference>
<dbReference type="SUPFAM" id="SSF52540">
    <property type="entry name" value="P-loop containing nucleoside triphosphate hydrolases"/>
    <property type="match status" value="1"/>
</dbReference>
<keyword evidence="2" id="KW-0813">Transport</keyword>
<reference evidence="7" key="1">
    <citation type="journal article" date="2019" name="Int. J. Syst. Evol. Microbiol.">
        <title>The Global Catalogue of Microorganisms (GCM) 10K type strain sequencing project: providing services to taxonomists for standard genome sequencing and annotation.</title>
        <authorList>
            <consortium name="The Broad Institute Genomics Platform"/>
            <consortium name="The Broad Institute Genome Sequencing Center for Infectious Disease"/>
            <person name="Wu L."/>
            <person name="Ma J."/>
        </authorList>
    </citation>
    <scope>NUCLEOTIDE SEQUENCE [LARGE SCALE GENOMIC DNA]</scope>
    <source>
        <strain evidence="7">CGMCC 1.18518</strain>
    </source>
</reference>
<keyword evidence="3" id="KW-0547">Nucleotide-binding</keyword>
<comment type="similarity">
    <text evidence="1">Belongs to the ABC transporter superfamily. Drug exporter-2 (TC 3.A.1.117) family.</text>
</comment>
<dbReference type="GO" id="GO:0005524">
    <property type="term" value="F:ATP binding"/>
    <property type="evidence" value="ECO:0007669"/>
    <property type="project" value="UniProtKB-KW"/>
</dbReference>
<accession>A0ABW1VUD1</accession>
<sequence length="362" mass="40430">MIRLEQISKTYPGSDQPAVRNLNLVINESEFCTFVGPSGCGKTTILRMINQLDSPDTGQVRVGGVLLSGSNIIQVRRHIGFVMQSAALFPHRTVSQNIATVPRLCGWDKARTRHRIDELVDLMSLDRRLLQRYPHELSGGQQGRVAIARALAADPPILLMDEPFAAIDPIVRDKLQGELLEIQQRLKKTIVLVTHDINEALRLGDKIAIFRQGGELVQFAPPDEILAHPASDFVRQFIGPEANLRRLERLRVADVPRYDVRLMTQRGTPITATFSQIDSDFGLVLDDDHRPVRWQSLATQDAEQVPQTIGPDDSLRYACNQLLTAPAGLLVRTDALGRYCGVLSLALLNQVLHRHGEQHTYD</sequence>
<dbReference type="Pfam" id="PF00005">
    <property type="entry name" value="ABC_tran"/>
    <property type="match status" value="1"/>
</dbReference>
<evidence type="ECO:0000313" key="6">
    <source>
        <dbReference type="EMBL" id="MFC6377347.1"/>
    </source>
</evidence>
<comment type="caution">
    <text evidence="6">The sequence shown here is derived from an EMBL/GenBank/DDBJ whole genome shotgun (WGS) entry which is preliminary data.</text>
</comment>
<feature type="domain" description="ABC transporter" evidence="5">
    <location>
        <begin position="2"/>
        <end position="238"/>
    </location>
</feature>
<dbReference type="Proteomes" id="UP001596230">
    <property type="component" value="Unassembled WGS sequence"/>
</dbReference>
<gene>
    <name evidence="6" type="ORF">ACFP9W_04465</name>
</gene>
<evidence type="ECO:0000256" key="3">
    <source>
        <dbReference type="ARBA" id="ARBA00022741"/>
    </source>
</evidence>
<proteinExistence type="inferred from homology"/>
<evidence type="ECO:0000259" key="5">
    <source>
        <dbReference type="PROSITE" id="PS50893"/>
    </source>
</evidence>
<dbReference type="RefSeq" id="WP_385946767.1">
    <property type="nucleotide sequence ID" value="NZ_JBHSUB010000006.1"/>
</dbReference>
<dbReference type="EMBL" id="JBHSUB010000006">
    <property type="protein sequence ID" value="MFC6377347.1"/>
    <property type="molecule type" value="Genomic_DNA"/>
</dbReference>
<dbReference type="InterPro" id="IPR003593">
    <property type="entry name" value="AAA+_ATPase"/>
</dbReference>
<dbReference type="InterPro" id="IPR027417">
    <property type="entry name" value="P-loop_NTPase"/>
</dbReference>
<name>A0ABW1VUD1_9GAMM</name>
<dbReference type="Gene3D" id="3.40.50.300">
    <property type="entry name" value="P-loop containing nucleotide triphosphate hydrolases"/>
    <property type="match status" value="1"/>
</dbReference>
<evidence type="ECO:0000256" key="1">
    <source>
        <dbReference type="ARBA" id="ARBA00006526"/>
    </source>
</evidence>
<evidence type="ECO:0000256" key="4">
    <source>
        <dbReference type="ARBA" id="ARBA00022840"/>
    </source>
</evidence>
<dbReference type="PANTHER" id="PTHR43117:SF5">
    <property type="entry name" value="GLYCINE BETAINE UPTAKE SYSTEM ATP-BINDING PROTEIN YEHX"/>
    <property type="match status" value="1"/>
</dbReference>
<keyword evidence="7" id="KW-1185">Reference proteome</keyword>
<protein>
    <submittedName>
        <fullName evidence="6">ABC transporter ATP-binding protein</fullName>
    </submittedName>
</protein>